<evidence type="ECO:0000256" key="3">
    <source>
        <dbReference type="ARBA" id="ARBA00048267"/>
    </source>
</evidence>
<dbReference type="SUPFAM" id="SSF52738">
    <property type="entry name" value="Methylesterase CheB, C-terminal domain"/>
    <property type="match status" value="1"/>
</dbReference>
<evidence type="ECO:0000256" key="4">
    <source>
        <dbReference type="PROSITE-ProRule" id="PRU00050"/>
    </source>
</evidence>
<dbReference type="PANTHER" id="PTHR42872:SF6">
    <property type="entry name" value="PROTEIN-GLUTAMATE METHYLESTERASE_PROTEIN-GLUTAMINE GLUTAMINASE"/>
    <property type="match status" value="1"/>
</dbReference>
<proteinExistence type="predicted"/>
<dbReference type="GO" id="GO:0000156">
    <property type="term" value="F:phosphorelay response regulator activity"/>
    <property type="evidence" value="ECO:0007669"/>
    <property type="project" value="InterPro"/>
</dbReference>
<dbReference type="EMBL" id="BBWU01000053">
    <property type="protein sequence ID" value="GAO40955.1"/>
    <property type="molecule type" value="Genomic_DNA"/>
</dbReference>
<dbReference type="PANTHER" id="PTHR42872">
    <property type="entry name" value="PROTEIN-GLUTAMATE METHYLESTERASE/PROTEIN-GLUTAMINE GLUTAMINASE"/>
    <property type="match status" value="1"/>
</dbReference>
<dbReference type="InterPro" id="IPR035909">
    <property type="entry name" value="CheB_C"/>
</dbReference>
<feature type="active site" evidence="4">
    <location>
        <position position="12"/>
    </location>
</feature>
<dbReference type="AlphaFoldDB" id="A0A0E9MV07"/>
<dbReference type="CDD" id="cd16433">
    <property type="entry name" value="CheB"/>
    <property type="match status" value="1"/>
</dbReference>
<dbReference type="OrthoDB" id="9791760at2"/>
<feature type="active site" evidence="4">
    <location>
        <position position="39"/>
    </location>
</feature>
<dbReference type="STRING" id="1219043.SCH01S_53_00270"/>
<gene>
    <name evidence="6" type="ORF">SCH01S_53_00270</name>
</gene>
<comment type="caution">
    <text evidence="6">The sequence shown here is derived from an EMBL/GenBank/DDBJ whole genome shotgun (WGS) entry which is preliminary data.</text>
</comment>
<accession>A0A0E9MV07</accession>
<dbReference type="GO" id="GO:0006935">
    <property type="term" value="P:chemotaxis"/>
    <property type="evidence" value="ECO:0007669"/>
    <property type="project" value="UniProtKB-UniRule"/>
</dbReference>
<name>A0A0E9MV07_9SPHN</name>
<dbReference type="RefSeq" id="WP_046349735.1">
    <property type="nucleotide sequence ID" value="NZ_BBWU01000053.1"/>
</dbReference>
<evidence type="ECO:0000259" key="5">
    <source>
        <dbReference type="PROSITE" id="PS50122"/>
    </source>
</evidence>
<dbReference type="GO" id="GO:0005737">
    <property type="term" value="C:cytoplasm"/>
    <property type="evidence" value="ECO:0007669"/>
    <property type="project" value="InterPro"/>
</dbReference>
<keyword evidence="1 4" id="KW-0378">Hydrolase</keyword>
<evidence type="ECO:0000256" key="2">
    <source>
        <dbReference type="ARBA" id="ARBA00039140"/>
    </source>
</evidence>
<dbReference type="Pfam" id="PF01339">
    <property type="entry name" value="CheB_methylest"/>
    <property type="match status" value="1"/>
</dbReference>
<feature type="domain" description="CheB-type methylesterase" evidence="5">
    <location>
        <begin position="1"/>
        <end position="182"/>
    </location>
</feature>
<dbReference type="GO" id="GO:0008984">
    <property type="term" value="F:protein-glutamate methylesterase activity"/>
    <property type="evidence" value="ECO:0007669"/>
    <property type="project" value="UniProtKB-EC"/>
</dbReference>
<dbReference type="InterPro" id="IPR000673">
    <property type="entry name" value="Sig_transdc_resp-reg_Me-estase"/>
</dbReference>
<keyword evidence="4" id="KW-0145">Chemotaxis</keyword>
<dbReference type="Gene3D" id="3.40.50.180">
    <property type="entry name" value="Methylesterase CheB, C-terminal domain"/>
    <property type="match status" value="1"/>
</dbReference>
<dbReference type="InterPro" id="IPR011247">
    <property type="entry name" value="Chemotax_prot-Glu_Me-esterase"/>
</dbReference>
<dbReference type="PROSITE" id="PS50122">
    <property type="entry name" value="CHEB"/>
    <property type="match status" value="1"/>
</dbReference>
<dbReference type="EC" id="3.1.1.61" evidence="2"/>
<protein>
    <recommendedName>
        <fullName evidence="2">protein-glutamate methylesterase</fullName>
        <ecNumber evidence="2">3.1.1.61</ecNumber>
    </recommendedName>
</protein>
<comment type="catalytic activity">
    <reaction evidence="3">
        <text>[protein]-L-glutamate 5-O-methyl ester + H2O = L-glutamyl-[protein] + methanol + H(+)</text>
        <dbReference type="Rhea" id="RHEA:23236"/>
        <dbReference type="Rhea" id="RHEA-COMP:10208"/>
        <dbReference type="Rhea" id="RHEA-COMP:10311"/>
        <dbReference type="ChEBI" id="CHEBI:15377"/>
        <dbReference type="ChEBI" id="CHEBI:15378"/>
        <dbReference type="ChEBI" id="CHEBI:17790"/>
        <dbReference type="ChEBI" id="CHEBI:29973"/>
        <dbReference type="ChEBI" id="CHEBI:82795"/>
        <dbReference type="EC" id="3.1.1.61"/>
    </reaction>
</comment>
<organism evidence="6 7">
    <name type="scientific">Sphingomonas changbaiensis NBRC 104936</name>
    <dbReference type="NCBI Taxonomy" id="1219043"/>
    <lineage>
        <taxon>Bacteria</taxon>
        <taxon>Pseudomonadati</taxon>
        <taxon>Pseudomonadota</taxon>
        <taxon>Alphaproteobacteria</taxon>
        <taxon>Sphingomonadales</taxon>
        <taxon>Sphingomonadaceae</taxon>
        <taxon>Sphingomonas</taxon>
    </lineage>
</organism>
<sequence length="336" mass="35390">MANKDIIAIGGSAGSGPAIKQLLAGLPPDLPASLFVATHVPSRSPGYLAETLEGAGPLPVSRAVDGQAIERGHVYVAEPDRHLLLIDGTIRLGDGPRENMARPAIDPLFRSAALSYGSRAVGVVLSGMLNDGASGLYAIKSVGGTAIVQHPLDAQADQMPLAALEAVEADYVAGAAELGGLLADIAGSPANPTLPPPESLALEVEIAAGDGAGSDELRRFATPAAITCPECHGVLSEVNGQQPLRYRCQIGHAVTAETMVSRAHEVDEAIRVAMRVMEERLTLVERMAKDARDTGRFAVAELYEERAKEYRGYASTLREAALMAVRMGRPMRQQEF</sequence>
<dbReference type="Proteomes" id="UP000033202">
    <property type="component" value="Unassembled WGS sequence"/>
</dbReference>
<evidence type="ECO:0000313" key="7">
    <source>
        <dbReference type="Proteomes" id="UP000033202"/>
    </source>
</evidence>
<keyword evidence="7" id="KW-1185">Reference proteome</keyword>
<reference evidence="6 7" key="1">
    <citation type="submission" date="2015-04" db="EMBL/GenBank/DDBJ databases">
        <title>Whole genome shotgun sequence of Sphingomonas changbaiensis NBRC 104936.</title>
        <authorList>
            <person name="Katano-Makiyama Y."/>
            <person name="Hosoyama A."/>
            <person name="Hashimoto M."/>
            <person name="Noguchi M."/>
            <person name="Tsuchikane K."/>
            <person name="Ohji S."/>
            <person name="Yamazoe A."/>
            <person name="Ichikawa N."/>
            <person name="Kimura A."/>
            <person name="Fujita N."/>
        </authorList>
    </citation>
    <scope>NUCLEOTIDE SEQUENCE [LARGE SCALE GENOMIC DNA]</scope>
    <source>
        <strain evidence="6 7">NBRC 104936</strain>
    </source>
</reference>
<evidence type="ECO:0000313" key="6">
    <source>
        <dbReference type="EMBL" id="GAO40955.1"/>
    </source>
</evidence>
<evidence type="ECO:0000256" key="1">
    <source>
        <dbReference type="ARBA" id="ARBA00022801"/>
    </source>
</evidence>
<dbReference type="PIRSF" id="PIRSF036461">
    <property type="entry name" value="Chmtx_methlestr"/>
    <property type="match status" value="1"/>
</dbReference>
<feature type="active site" evidence="4">
    <location>
        <position position="131"/>
    </location>
</feature>